<accession>A0A075GY07</accession>
<proteinExistence type="inferred from homology"/>
<evidence type="ECO:0000259" key="2">
    <source>
        <dbReference type="Pfam" id="PF02719"/>
    </source>
</evidence>
<dbReference type="EC" id="4.2.1.115" evidence="3"/>
<dbReference type="AlphaFoldDB" id="A0A075GY07"/>
<evidence type="ECO:0000313" key="3">
    <source>
        <dbReference type="EMBL" id="AIF07127.1"/>
    </source>
</evidence>
<dbReference type="Pfam" id="PF02719">
    <property type="entry name" value="Polysacc_synt_2"/>
    <property type="match status" value="1"/>
</dbReference>
<protein>
    <submittedName>
        <fullName evidence="3">Polysaccharide biosynthesis protein CapD (PseB)</fullName>
        <ecNumber evidence="3">4.2.1.115</ecNumber>
    </submittedName>
</protein>
<dbReference type="PANTHER" id="PTHR43318:SF2">
    <property type="entry name" value="UDP-N-ACETYLGLUCOSAMINE 4,6-DEHYDRATASE (INVERTING)"/>
    <property type="match status" value="1"/>
</dbReference>
<gene>
    <name evidence="3" type="primary">pseB</name>
</gene>
<dbReference type="SUPFAM" id="SSF51735">
    <property type="entry name" value="NAD(P)-binding Rossmann-fold domains"/>
    <property type="match status" value="1"/>
</dbReference>
<dbReference type="InterPro" id="IPR003869">
    <property type="entry name" value="Polysac_CapD-like"/>
</dbReference>
<organism evidence="3">
    <name type="scientific">uncultured marine thaumarchaeote KM3_199_E03</name>
    <dbReference type="NCBI Taxonomy" id="1456092"/>
    <lineage>
        <taxon>Archaea</taxon>
        <taxon>Nitrososphaerota</taxon>
        <taxon>environmental samples</taxon>
    </lineage>
</organism>
<dbReference type="EMBL" id="KF900791">
    <property type="protein sequence ID" value="AIF07127.1"/>
    <property type="molecule type" value="Genomic_DNA"/>
</dbReference>
<comment type="similarity">
    <text evidence="1">Belongs to the polysaccharide synthase family.</text>
</comment>
<dbReference type="PANTHER" id="PTHR43318">
    <property type="entry name" value="UDP-N-ACETYLGLUCOSAMINE 4,6-DEHYDRATASE"/>
    <property type="match status" value="1"/>
</dbReference>
<dbReference type="InterPro" id="IPR051203">
    <property type="entry name" value="Polysaccharide_Synthase-Rel"/>
</dbReference>
<dbReference type="Gene3D" id="3.40.50.720">
    <property type="entry name" value="NAD(P)-binding Rossmann-like Domain"/>
    <property type="match status" value="1"/>
</dbReference>
<evidence type="ECO:0000256" key="1">
    <source>
        <dbReference type="ARBA" id="ARBA00007430"/>
    </source>
</evidence>
<reference evidence="3" key="1">
    <citation type="journal article" date="2014" name="Genome Biol. Evol.">
        <title>Pangenome evidence for extensive interdomain horizontal transfer affecting lineage core and shell genes in uncultured planktonic thaumarchaeota and euryarchaeota.</title>
        <authorList>
            <person name="Deschamps P."/>
            <person name="Zivanovic Y."/>
            <person name="Moreira D."/>
            <person name="Rodriguez-Valera F."/>
            <person name="Lopez-Garcia P."/>
        </authorList>
    </citation>
    <scope>NUCLEOTIDE SEQUENCE</scope>
</reference>
<dbReference type="GO" id="GO:0016829">
    <property type="term" value="F:lyase activity"/>
    <property type="evidence" value="ECO:0007669"/>
    <property type="project" value="UniProtKB-KW"/>
</dbReference>
<sequence>MRKVILPNLKSQHMFKNKKILITGGTGSLGTALTNRLLETDIDTIRIFSRDELKQSQMESDFNDDRLRFLIGDIRDKERLEKAVESIDIVIHTAALKQVPVIEYNPFEAIKTNVQGAQNLVEACLNKDVEFALAIGTDKAVSPFNTYGATKLLMERLFVSANYYKGYHKTKFSCVRYGNVLGSRGSILPVFVNQIISGKKITITDPNMTRFNITMDQALDLIFRVIKNSHGGDVYVPKLNAYRVGDIKDVLLDLMDSKIETVRIPVRIGEKYHEILINEHEIRNTYENQDNDYVIYENQLAKDSSITIPNVKKTSLSTEYSSDKVKITPKEELKEILIKQNLIPKKF</sequence>
<keyword evidence="3" id="KW-0456">Lyase</keyword>
<feature type="domain" description="Polysaccharide biosynthesis protein CapD-like" evidence="2">
    <location>
        <begin position="20"/>
        <end position="290"/>
    </location>
</feature>
<name>A0A075GY07_9ARCH</name>
<dbReference type="InterPro" id="IPR036291">
    <property type="entry name" value="NAD(P)-bd_dom_sf"/>
</dbReference>